<keyword evidence="13" id="KW-1185">Reference proteome</keyword>
<dbReference type="PROSITE" id="PS51192">
    <property type="entry name" value="HELICASE_ATP_BIND_1"/>
    <property type="match status" value="1"/>
</dbReference>
<dbReference type="EC" id="3.6.4.13" evidence="1"/>
<dbReference type="Pfam" id="PF23469">
    <property type="entry name" value="KH_12"/>
    <property type="match status" value="1"/>
</dbReference>
<comment type="similarity">
    <text evidence="6">Belongs to the DEAD box helicase family. DDX46/PRP5 subfamily.</text>
</comment>
<dbReference type="Pfam" id="PF00271">
    <property type="entry name" value="Helicase_C"/>
    <property type="match status" value="1"/>
</dbReference>
<dbReference type="InterPro" id="IPR000629">
    <property type="entry name" value="RNA-helicase_DEAD-box_CS"/>
</dbReference>
<evidence type="ECO:0000259" key="10">
    <source>
        <dbReference type="PROSITE" id="PS51194"/>
    </source>
</evidence>
<feature type="compositionally biased region" description="Basic and acidic residues" evidence="8">
    <location>
        <begin position="86"/>
        <end position="110"/>
    </location>
</feature>
<dbReference type="PROSITE" id="PS51195">
    <property type="entry name" value="Q_MOTIF"/>
    <property type="match status" value="1"/>
</dbReference>
<evidence type="ECO:0000256" key="5">
    <source>
        <dbReference type="ARBA" id="ARBA00022840"/>
    </source>
</evidence>
<evidence type="ECO:0000256" key="7">
    <source>
        <dbReference type="PROSITE-ProRule" id="PRU00552"/>
    </source>
</evidence>
<dbReference type="GO" id="GO:0005524">
    <property type="term" value="F:ATP binding"/>
    <property type="evidence" value="ECO:0007669"/>
    <property type="project" value="UniProtKB-KW"/>
</dbReference>
<dbReference type="PROSITE" id="PS51194">
    <property type="entry name" value="HELICASE_CTER"/>
    <property type="match status" value="1"/>
</dbReference>
<dbReference type="SUPFAM" id="SSF52540">
    <property type="entry name" value="P-loop containing nucleoside triphosphate hydrolases"/>
    <property type="match status" value="2"/>
</dbReference>
<dbReference type="PANTHER" id="PTHR47958">
    <property type="entry name" value="ATP-DEPENDENT RNA HELICASE DBP3"/>
    <property type="match status" value="1"/>
</dbReference>
<feature type="compositionally biased region" description="Basic residues" evidence="8">
    <location>
        <begin position="35"/>
        <end position="44"/>
    </location>
</feature>
<feature type="compositionally biased region" description="Low complexity" evidence="8">
    <location>
        <begin position="25"/>
        <end position="34"/>
    </location>
</feature>
<keyword evidence="2" id="KW-0547">Nucleotide-binding</keyword>
<dbReference type="OrthoDB" id="196131at2759"/>
<keyword evidence="5" id="KW-0067">ATP-binding</keyword>
<dbReference type="GO" id="GO:0016787">
    <property type="term" value="F:hydrolase activity"/>
    <property type="evidence" value="ECO:0007669"/>
    <property type="project" value="UniProtKB-KW"/>
</dbReference>
<dbReference type="SMART" id="SM00487">
    <property type="entry name" value="DEXDc"/>
    <property type="match status" value="1"/>
</dbReference>
<dbReference type="InterPro" id="IPR001650">
    <property type="entry name" value="Helicase_C-like"/>
</dbReference>
<feature type="compositionally biased region" description="Basic residues" evidence="8">
    <location>
        <begin position="74"/>
        <end position="85"/>
    </location>
</feature>
<feature type="compositionally biased region" description="Polar residues" evidence="8">
    <location>
        <begin position="134"/>
        <end position="144"/>
    </location>
</feature>
<keyword evidence="4 12" id="KW-0347">Helicase</keyword>
<keyword evidence="3" id="KW-0378">Hydrolase</keyword>
<dbReference type="InterPro" id="IPR011545">
    <property type="entry name" value="DEAD/DEAH_box_helicase_dom"/>
</dbReference>
<comment type="caution">
    <text evidence="12">The sequence shown here is derived from an EMBL/GenBank/DDBJ whole genome shotgun (WGS) entry which is preliminary data.</text>
</comment>
<dbReference type="SMART" id="SM00490">
    <property type="entry name" value="HELICc"/>
    <property type="match status" value="1"/>
</dbReference>
<feature type="compositionally biased region" description="Basic and acidic residues" evidence="8">
    <location>
        <begin position="300"/>
        <end position="314"/>
    </location>
</feature>
<dbReference type="InterPro" id="IPR027417">
    <property type="entry name" value="P-loop_NTPase"/>
</dbReference>
<dbReference type="Gene3D" id="3.40.50.300">
    <property type="entry name" value="P-loop containing nucleotide triphosphate hydrolases"/>
    <property type="match status" value="2"/>
</dbReference>
<evidence type="ECO:0000256" key="6">
    <source>
        <dbReference type="ARBA" id="ARBA00038511"/>
    </source>
</evidence>
<feature type="domain" description="Helicase ATP-binding" evidence="9">
    <location>
        <begin position="440"/>
        <end position="618"/>
    </location>
</feature>
<dbReference type="Pfam" id="PF00270">
    <property type="entry name" value="DEAD"/>
    <property type="match status" value="1"/>
</dbReference>
<dbReference type="CDD" id="cd18787">
    <property type="entry name" value="SF2_C_DEAD"/>
    <property type="match status" value="1"/>
</dbReference>
<sequence>MSSAPGTRGSAGARTQGHPAGEYESSSSTGNTSSSRKRNRRTSKCARDGGHKGEKAHSSESSVHAADAECYKSKSSKRSRHRRKLRTPDHKHTLQRKREKDWHSHSERKLSRSKRVRSSPESESSSEKARKYQNHSGGPQSSAEKTAFGARSQSQGDDEMQGNRLAGLEVQHQAGYSEARLNVSIGKRRSMGLFSRAARAPAPGAAFDEDESDHEQPARIHELPLMAGASWRGSAFTLGTETSKELEPPAVHLSGLQGVGAGGGIPVNDELDQFMQHVHCKIESSNLYTSGERDAFRAEEGRSVEDPSGIRENHVANMPGSDVESIGISDESVPVEDEQGHFRYDPKHRKKRLLYAKVDHSTIEYAPFRKDFYIVPKELKDLSVHEVNALKTSMGGIRIRGRNCPYPIQQWAQCGLPSSVLDALKHRKFEVPTPIQAQAIPAIMKGRDVIGVACTGSGKTLAFLLPMLRHILSQKRVSSGEGPIGLVIAPTRELAVQICADAKMIIKCVGLRVAVAYGGSGIAQQIAELRRGVEIVVATPGRLIDLLAMNGGRITNLQRVTFVVLDEADRMFDLGFEPQLTRIVENVRPDCQIVMFSATFPQQVENLARRILHAPIEITAGSNSVAAASVTQMIEVRDADSKFRRLLELLGRFYDRGSALVFVDRQESADHIFNELVQAGYLAQALHGGMLQDDRDCAIADFKSGKFKVLVATSVAARGLDVKQLFLVVNYDVPSHYEDYVHRVGRTGRAGNVGVAVTFMTPQQGAHAPDMVKALRLSAKALFEGTYSDHKERSKELEAFMDASVPADLRALADAYEAKVKSGDVKFRRASGYGGKGFKFNEEEEATKREERRRQISHFGLADEENVGDEEALLAPQEAEGAQKAGTALDDEKIVLRRVRKLKTTYVSQETHITDHESTEFVSSEDISAQMKRVVAEVTHASKKDGLDEAQTKLRIAQAKAAVLNASTGAGRKSAVASINTGSHNLGADAEGGNYEETFETELEINDYPQFARWRVTQKGGMADIEEFTGAVATIKGHYYPPGRNPPAGERKLYVLVEGPAERSVREARKEVKRKIEELAALKPDDTRSGKYSVI</sequence>
<dbReference type="InterPro" id="IPR014014">
    <property type="entry name" value="RNA_helicase_DEAD_Q_motif"/>
</dbReference>
<dbReference type="AlphaFoldDB" id="A0A5J4Z0Z5"/>
<evidence type="ECO:0000259" key="11">
    <source>
        <dbReference type="PROSITE" id="PS51195"/>
    </source>
</evidence>
<evidence type="ECO:0000313" key="13">
    <source>
        <dbReference type="Proteomes" id="UP000324585"/>
    </source>
</evidence>
<dbReference type="OMA" id="QLPMKKW"/>
<evidence type="ECO:0000256" key="4">
    <source>
        <dbReference type="ARBA" id="ARBA00022806"/>
    </source>
</evidence>
<dbReference type="GO" id="GO:0003676">
    <property type="term" value="F:nucleic acid binding"/>
    <property type="evidence" value="ECO:0007669"/>
    <property type="project" value="InterPro"/>
</dbReference>
<dbReference type="PROSITE" id="PS00039">
    <property type="entry name" value="DEAD_ATP_HELICASE"/>
    <property type="match status" value="1"/>
</dbReference>
<protein>
    <recommendedName>
        <fullName evidence="1">RNA helicase</fullName>
        <ecNumber evidence="1">3.6.4.13</ecNumber>
    </recommendedName>
</protein>
<dbReference type="InterPro" id="IPR056149">
    <property type="entry name" value="PRP5/DDX46/KHDC4_KH"/>
</dbReference>
<evidence type="ECO:0000256" key="2">
    <source>
        <dbReference type="ARBA" id="ARBA00022741"/>
    </source>
</evidence>
<feature type="domain" description="Helicase C-terminal" evidence="10">
    <location>
        <begin position="645"/>
        <end position="798"/>
    </location>
</feature>
<dbReference type="InterPro" id="IPR014001">
    <property type="entry name" value="Helicase_ATP-bd"/>
</dbReference>
<reference evidence="13" key="1">
    <citation type="journal article" date="2019" name="Nat. Commun.">
        <title>Expansion of phycobilisome linker gene families in mesophilic red algae.</title>
        <authorList>
            <person name="Lee J."/>
            <person name="Kim D."/>
            <person name="Bhattacharya D."/>
            <person name="Yoon H.S."/>
        </authorList>
    </citation>
    <scope>NUCLEOTIDE SEQUENCE [LARGE SCALE GENOMIC DNA]</scope>
    <source>
        <strain evidence="13">CCMP 1328</strain>
    </source>
</reference>
<name>A0A5J4Z0Z5_PORPP</name>
<dbReference type="FunFam" id="3.40.50.300:FF:000079">
    <property type="entry name" value="probable ATP-dependent RNA helicase DDX17"/>
    <property type="match status" value="1"/>
</dbReference>
<evidence type="ECO:0000256" key="8">
    <source>
        <dbReference type="SAM" id="MobiDB-lite"/>
    </source>
</evidence>
<dbReference type="EMBL" id="VRMN01000002">
    <property type="protein sequence ID" value="KAA8496523.1"/>
    <property type="molecule type" value="Genomic_DNA"/>
</dbReference>
<gene>
    <name evidence="12" type="ORF">FVE85_0252</name>
</gene>
<feature type="domain" description="DEAD-box RNA helicase Q" evidence="11">
    <location>
        <begin position="409"/>
        <end position="437"/>
    </location>
</feature>
<proteinExistence type="inferred from homology"/>
<evidence type="ECO:0000259" key="9">
    <source>
        <dbReference type="PROSITE" id="PS51192"/>
    </source>
</evidence>
<evidence type="ECO:0000256" key="1">
    <source>
        <dbReference type="ARBA" id="ARBA00012552"/>
    </source>
</evidence>
<evidence type="ECO:0000256" key="3">
    <source>
        <dbReference type="ARBA" id="ARBA00022801"/>
    </source>
</evidence>
<organism evidence="12 13">
    <name type="scientific">Porphyridium purpureum</name>
    <name type="common">Red alga</name>
    <name type="synonym">Porphyridium cruentum</name>
    <dbReference type="NCBI Taxonomy" id="35688"/>
    <lineage>
        <taxon>Eukaryota</taxon>
        <taxon>Rhodophyta</taxon>
        <taxon>Bangiophyceae</taxon>
        <taxon>Porphyridiales</taxon>
        <taxon>Porphyridiaceae</taxon>
        <taxon>Porphyridium</taxon>
    </lineage>
</organism>
<feature type="region of interest" description="Disordered" evidence="8">
    <location>
        <begin position="300"/>
        <end position="326"/>
    </location>
</feature>
<feature type="compositionally biased region" description="Basic and acidic residues" evidence="8">
    <location>
        <begin position="45"/>
        <end position="58"/>
    </location>
</feature>
<feature type="short sequence motif" description="Q motif" evidence="7">
    <location>
        <begin position="409"/>
        <end position="437"/>
    </location>
</feature>
<evidence type="ECO:0000313" key="12">
    <source>
        <dbReference type="EMBL" id="KAA8496523.1"/>
    </source>
</evidence>
<dbReference type="GO" id="GO:0003724">
    <property type="term" value="F:RNA helicase activity"/>
    <property type="evidence" value="ECO:0007669"/>
    <property type="project" value="UniProtKB-EC"/>
</dbReference>
<dbReference type="CDD" id="cd22475">
    <property type="entry name" value="KH-I_AtRH42_like"/>
    <property type="match status" value="1"/>
</dbReference>
<dbReference type="CDD" id="cd17953">
    <property type="entry name" value="DEADc_DDX46"/>
    <property type="match status" value="1"/>
</dbReference>
<dbReference type="Proteomes" id="UP000324585">
    <property type="component" value="Unassembled WGS sequence"/>
</dbReference>
<feature type="region of interest" description="Disordered" evidence="8">
    <location>
        <begin position="1"/>
        <end position="160"/>
    </location>
</feature>
<accession>A0A5J4Z0Z5</accession>